<feature type="chain" id="PRO_5002544145" evidence="2">
    <location>
        <begin position="18"/>
        <end position="380"/>
    </location>
</feature>
<proteinExistence type="predicted"/>
<dbReference type="SMART" id="SM00554">
    <property type="entry name" value="FAS1"/>
    <property type="match status" value="2"/>
</dbReference>
<dbReference type="AlphaFoldDB" id="A0A0G2FJY6"/>
<evidence type="ECO:0000256" key="1">
    <source>
        <dbReference type="SAM" id="MobiDB-lite"/>
    </source>
</evidence>
<organism evidence="4 5">
    <name type="scientific">Diaporthe ampelina</name>
    <dbReference type="NCBI Taxonomy" id="1214573"/>
    <lineage>
        <taxon>Eukaryota</taxon>
        <taxon>Fungi</taxon>
        <taxon>Dikarya</taxon>
        <taxon>Ascomycota</taxon>
        <taxon>Pezizomycotina</taxon>
        <taxon>Sordariomycetes</taxon>
        <taxon>Sordariomycetidae</taxon>
        <taxon>Diaporthales</taxon>
        <taxon>Diaporthaceae</taxon>
        <taxon>Diaporthe</taxon>
    </lineage>
</organism>
<dbReference type="Gene3D" id="2.30.180.10">
    <property type="entry name" value="FAS1 domain"/>
    <property type="match status" value="2"/>
</dbReference>
<evidence type="ECO:0000313" key="4">
    <source>
        <dbReference type="EMBL" id="KKY34349.1"/>
    </source>
</evidence>
<sequence length="380" mass="38164">MQLKQFTALALAGIVSGQSLTDLIGQNQDLSQLGTLLGQYPDLAQQLGGLSNITLLAPNNAALSALLNDSSVTAAVAADPGLVPAILTYHVLNGTIRSTDITDTPSFPKTLLTNSTYTNVTGGQVVKAETEDDSVVFTSGLLRQSRVATADVTFTGGIVHIIDSVLTIPANDSTTALAANLTALAGALTTANLVSTVDSAQDVTIFAPSNDAFAAIQNLAANLSTEQLSSILTYHVVQGTVGYSSSLTSGAQLTTLNDGQVTVTIDDEGDVFVNSAEVEVADVLVSNGVVHVIDNVLNPDNSTARPDVTASAQTPAFSGASSASDVPFTSGITATGSAAPTGGSGATPTSSGPVEAGVPMQTAAVGAAALFGGAAMLANW</sequence>
<feature type="compositionally biased region" description="Low complexity" evidence="1">
    <location>
        <begin position="329"/>
        <end position="353"/>
    </location>
</feature>
<dbReference type="OrthoDB" id="286301at2759"/>
<dbReference type="STRING" id="1214573.A0A0G2FJY6"/>
<evidence type="ECO:0000259" key="3">
    <source>
        <dbReference type="PROSITE" id="PS50213"/>
    </source>
</evidence>
<name>A0A0G2FJY6_9PEZI</name>
<feature type="compositionally biased region" description="Polar residues" evidence="1">
    <location>
        <begin position="300"/>
        <end position="324"/>
    </location>
</feature>
<gene>
    <name evidence="4" type="ORF">UCDDA912_g05678</name>
</gene>
<keyword evidence="5" id="KW-1185">Reference proteome</keyword>
<dbReference type="PANTHER" id="PTHR10900">
    <property type="entry name" value="PERIOSTIN-RELATED"/>
    <property type="match status" value="1"/>
</dbReference>
<dbReference type="InterPro" id="IPR036378">
    <property type="entry name" value="FAS1_dom_sf"/>
</dbReference>
<evidence type="ECO:0000256" key="2">
    <source>
        <dbReference type="SAM" id="SignalP"/>
    </source>
</evidence>
<dbReference type="GO" id="GO:0000329">
    <property type="term" value="C:fungal-type vacuole membrane"/>
    <property type="evidence" value="ECO:0007669"/>
    <property type="project" value="TreeGrafter"/>
</dbReference>
<protein>
    <submittedName>
        <fullName evidence="4">Putative beta-ig-h3 fasciclin</fullName>
    </submittedName>
</protein>
<comment type="caution">
    <text evidence="4">The sequence shown here is derived from an EMBL/GenBank/DDBJ whole genome shotgun (WGS) entry which is preliminary data.</text>
</comment>
<feature type="region of interest" description="Disordered" evidence="1">
    <location>
        <begin position="300"/>
        <end position="355"/>
    </location>
</feature>
<reference evidence="4 5" key="2">
    <citation type="submission" date="2015-05" db="EMBL/GenBank/DDBJ databases">
        <authorList>
            <person name="Morales-Cruz A."/>
            <person name="Amrine K.C."/>
            <person name="Cantu D."/>
        </authorList>
    </citation>
    <scope>NUCLEOTIDE SEQUENCE [LARGE SCALE GENOMIC DNA]</scope>
    <source>
        <strain evidence="4">DA912</strain>
    </source>
</reference>
<feature type="domain" description="FAS1" evidence="3">
    <location>
        <begin position="162"/>
        <end position="297"/>
    </location>
</feature>
<keyword evidence="2" id="KW-0732">Signal</keyword>
<dbReference type="FunFam" id="2.30.180.10:FF:000032">
    <property type="entry name" value="Fasciclin domain-containing protein, putative"/>
    <property type="match status" value="1"/>
</dbReference>
<dbReference type="GO" id="GO:0016236">
    <property type="term" value="P:macroautophagy"/>
    <property type="evidence" value="ECO:0007669"/>
    <property type="project" value="TreeGrafter"/>
</dbReference>
<evidence type="ECO:0000313" key="5">
    <source>
        <dbReference type="Proteomes" id="UP000034680"/>
    </source>
</evidence>
<dbReference type="InterPro" id="IPR050904">
    <property type="entry name" value="Adhesion/Biosynth-related"/>
</dbReference>
<dbReference type="EMBL" id="LCUC01000208">
    <property type="protein sequence ID" value="KKY34349.1"/>
    <property type="molecule type" value="Genomic_DNA"/>
</dbReference>
<dbReference type="PANTHER" id="PTHR10900:SF77">
    <property type="entry name" value="FI19380P1"/>
    <property type="match status" value="1"/>
</dbReference>
<dbReference type="InterPro" id="IPR000782">
    <property type="entry name" value="FAS1_domain"/>
</dbReference>
<dbReference type="Pfam" id="PF02469">
    <property type="entry name" value="Fasciclin"/>
    <property type="match status" value="2"/>
</dbReference>
<reference evidence="4 5" key="1">
    <citation type="submission" date="2015-05" db="EMBL/GenBank/DDBJ databases">
        <title>Distinctive expansion of gene families associated with plant cell wall degradation and secondary metabolism in the genomes of grapevine trunk pathogens.</title>
        <authorList>
            <person name="Lawrence D.P."/>
            <person name="Travadon R."/>
            <person name="Rolshausen P.E."/>
            <person name="Baumgartner K."/>
        </authorList>
    </citation>
    <scope>NUCLEOTIDE SEQUENCE [LARGE SCALE GENOMIC DNA]</scope>
    <source>
        <strain evidence="4">DA912</strain>
    </source>
</reference>
<dbReference type="PROSITE" id="PS50213">
    <property type="entry name" value="FAS1"/>
    <property type="match status" value="2"/>
</dbReference>
<accession>A0A0G2FJY6</accession>
<dbReference type="Proteomes" id="UP000034680">
    <property type="component" value="Unassembled WGS sequence"/>
</dbReference>
<feature type="domain" description="FAS1" evidence="3">
    <location>
        <begin position="17"/>
        <end position="166"/>
    </location>
</feature>
<dbReference type="SUPFAM" id="SSF82153">
    <property type="entry name" value="FAS1 domain"/>
    <property type="match status" value="2"/>
</dbReference>
<feature type="signal peptide" evidence="2">
    <location>
        <begin position="1"/>
        <end position="17"/>
    </location>
</feature>